<gene>
    <name evidence="18" type="ORF">GA_TR3405_c0_g1_i1_g.10527</name>
</gene>
<keyword evidence="7" id="KW-0677">Repeat</keyword>
<evidence type="ECO:0000256" key="17">
    <source>
        <dbReference type="ARBA" id="ARBA00032630"/>
    </source>
</evidence>
<evidence type="ECO:0000256" key="14">
    <source>
        <dbReference type="ARBA" id="ARBA00023306"/>
    </source>
</evidence>
<reference evidence="18" key="1">
    <citation type="submission" date="2016-07" db="EMBL/GenBank/DDBJ databases">
        <title>De novo transcriptome assembly of four accessions of the metal hyperaccumulator plant Noccaea caerulescens.</title>
        <authorList>
            <person name="Blande D."/>
            <person name="Halimaa P."/>
            <person name="Tervahauta A.I."/>
            <person name="Aarts M.G."/>
            <person name="Karenlampi S.O."/>
        </authorList>
    </citation>
    <scope>NUCLEOTIDE SEQUENCE</scope>
</reference>
<evidence type="ECO:0000256" key="3">
    <source>
        <dbReference type="ARBA" id="ARBA00019438"/>
    </source>
</evidence>
<dbReference type="AlphaFoldDB" id="A0A1J3DAS1"/>
<dbReference type="GO" id="GO:0006302">
    <property type="term" value="P:double-strand break repair"/>
    <property type="evidence" value="ECO:0007669"/>
    <property type="project" value="TreeGrafter"/>
</dbReference>
<name>A0A1J3DAS1_NOCCA</name>
<evidence type="ECO:0000256" key="16">
    <source>
        <dbReference type="ARBA" id="ARBA00032491"/>
    </source>
</evidence>
<accession>A0A1J3DAS1</accession>
<evidence type="ECO:0000256" key="13">
    <source>
        <dbReference type="ARBA" id="ARBA00023242"/>
    </source>
</evidence>
<keyword evidence="11" id="KW-0156">Chromatin regulator</keyword>
<comment type="subcellular location">
    <subcellularLocation>
        <location evidence="2">Cytoplasm</location>
    </subcellularLocation>
    <subcellularLocation>
        <location evidence="1">Nucleus</location>
    </subcellularLocation>
</comment>
<keyword evidence="8" id="KW-0227">DNA damage</keyword>
<evidence type="ECO:0000313" key="18">
    <source>
        <dbReference type="EMBL" id="JAU15184.1"/>
    </source>
</evidence>
<evidence type="ECO:0000256" key="5">
    <source>
        <dbReference type="ARBA" id="ARBA00022618"/>
    </source>
</evidence>
<dbReference type="GO" id="GO:0006325">
    <property type="term" value="P:chromatin organization"/>
    <property type="evidence" value="ECO:0007669"/>
    <property type="project" value="UniProtKB-KW"/>
</dbReference>
<evidence type="ECO:0000256" key="6">
    <source>
        <dbReference type="ARBA" id="ARBA00022703"/>
    </source>
</evidence>
<dbReference type="GO" id="GO:0070552">
    <property type="term" value="C:BRISC complex"/>
    <property type="evidence" value="ECO:0007669"/>
    <property type="project" value="InterPro"/>
</dbReference>
<keyword evidence="10" id="KW-0833">Ubl conjugation pathway</keyword>
<dbReference type="PANTHER" id="PTHR15189">
    <property type="entry name" value="BRISC AND BRCA1-A COMPLEX MEMBER 2"/>
    <property type="match status" value="1"/>
</dbReference>
<dbReference type="Pfam" id="PF06113">
    <property type="entry name" value="BRE"/>
    <property type="match status" value="1"/>
</dbReference>
<keyword evidence="9" id="KW-0498">Mitosis</keyword>
<evidence type="ECO:0000256" key="11">
    <source>
        <dbReference type="ARBA" id="ARBA00022853"/>
    </source>
</evidence>
<keyword evidence="13" id="KW-0539">Nucleus</keyword>
<evidence type="ECO:0000256" key="12">
    <source>
        <dbReference type="ARBA" id="ARBA00023204"/>
    </source>
</evidence>
<comment type="similarity">
    <text evidence="15">Belongs to the BABAM2 family.</text>
</comment>
<sequence length="394" mass="45095">MTLSLSRDRDHPPMAFEGFPPLIADQLHYLLNHSPDSIKIENVCSGNKFNPKILDRFTLVIPYCLDTIKWDVIYNSEYAVAPPDFIFGPDDEDFMPCSSIAPDDGQSLPLNKALSEWNNQDTTRLLVLIQGLRDQYEIYQRRRVGQVDDDRVKFEISTVLTRKGIEMQMTSGVDKPEEVKFAVPLVMDMGINKLVAGCPWKHEQKIYLQVVYPILRKYESVPSAPRLKLVSSSSDLKALFSVEDVKLPPWMDGMCLAEYLPHLEETLERQIREAVSAIVLRRSFVEALTLYLGRPLEADPTFCRKASFIAASGPFAFVVHFFFSSQFPKQQPALLLQSCQHLNQLSVPVKSNLLTEYPWSPRWEVGRMAERLCDFLIDEAVNFKKYCNEALLQH</sequence>
<evidence type="ECO:0000256" key="7">
    <source>
        <dbReference type="ARBA" id="ARBA00022737"/>
    </source>
</evidence>
<keyword evidence="14" id="KW-0131">Cell cycle</keyword>
<protein>
    <recommendedName>
        <fullName evidence="3">BRISC and BRCA1-A complex member 2</fullName>
    </recommendedName>
    <alternativeName>
        <fullName evidence="16">BRCA1-A complex subunit BRE</fullName>
    </alternativeName>
    <alternativeName>
        <fullName evidence="17">BRCA1/BRCA2-containing complex subunit 45</fullName>
    </alternativeName>
</protein>
<proteinExistence type="inferred from homology"/>
<keyword evidence="4" id="KW-0963">Cytoplasm</keyword>
<evidence type="ECO:0000256" key="1">
    <source>
        <dbReference type="ARBA" id="ARBA00004123"/>
    </source>
</evidence>
<dbReference type="GO" id="GO:0051301">
    <property type="term" value="P:cell division"/>
    <property type="evidence" value="ECO:0007669"/>
    <property type="project" value="UniProtKB-KW"/>
</dbReference>
<dbReference type="EMBL" id="GEVI01017136">
    <property type="protein sequence ID" value="JAU15184.1"/>
    <property type="molecule type" value="Transcribed_RNA"/>
</dbReference>
<evidence type="ECO:0000256" key="2">
    <source>
        <dbReference type="ARBA" id="ARBA00004496"/>
    </source>
</evidence>
<keyword evidence="6" id="KW-0053">Apoptosis</keyword>
<evidence type="ECO:0000256" key="10">
    <source>
        <dbReference type="ARBA" id="ARBA00022786"/>
    </source>
</evidence>
<evidence type="ECO:0000256" key="9">
    <source>
        <dbReference type="ARBA" id="ARBA00022776"/>
    </source>
</evidence>
<evidence type="ECO:0000256" key="4">
    <source>
        <dbReference type="ARBA" id="ARBA00022490"/>
    </source>
</evidence>
<evidence type="ECO:0000256" key="8">
    <source>
        <dbReference type="ARBA" id="ARBA00022763"/>
    </source>
</evidence>
<evidence type="ECO:0000256" key="15">
    <source>
        <dbReference type="ARBA" id="ARBA00025766"/>
    </source>
</evidence>
<keyword evidence="5" id="KW-0132">Cell division</keyword>
<dbReference type="InterPro" id="IPR010358">
    <property type="entry name" value="BRE"/>
</dbReference>
<dbReference type="CDD" id="cd23666">
    <property type="entry name" value="BRE-like_plant"/>
    <property type="match status" value="1"/>
</dbReference>
<keyword evidence="12" id="KW-0234">DNA repair</keyword>
<dbReference type="GO" id="GO:0005737">
    <property type="term" value="C:cytoplasm"/>
    <property type="evidence" value="ECO:0007669"/>
    <property type="project" value="UniProtKB-SubCell"/>
</dbReference>
<organism evidence="18">
    <name type="scientific">Noccaea caerulescens</name>
    <name type="common">Alpine penny-cress</name>
    <name type="synonym">Thlaspi caerulescens</name>
    <dbReference type="NCBI Taxonomy" id="107243"/>
    <lineage>
        <taxon>Eukaryota</taxon>
        <taxon>Viridiplantae</taxon>
        <taxon>Streptophyta</taxon>
        <taxon>Embryophyta</taxon>
        <taxon>Tracheophyta</taxon>
        <taxon>Spermatophyta</taxon>
        <taxon>Magnoliopsida</taxon>
        <taxon>eudicotyledons</taxon>
        <taxon>Gunneridae</taxon>
        <taxon>Pentapetalae</taxon>
        <taxon>rosids</taxon>
        <taxon>malvids</taxon>
        <taxon>Brassicales</taxon>
        <taxon>Brassicaceae</taxon>
        <taxon>Coluteocarpeae</taxon>
        <taxon>Noccaea</taxon>
    </lineage>
</organism>
<dbReference type="PANTHER" id="PTHR15189:SF7">
    <property type="entry name" value="BRISC AND BRCA1-A COMPLEX MEMBER 2"/>
    <property type="match status" value="1"/>
</dbReference>